<sequence length="145" mass="16676">MIKQYTKPTRAKDIVRKWHIVDLKGKILGRAATDIAAKLIGKNKVYYVPNLDCGDHVVVVNATKVEVTGKKPSQKEYMHFSGYPGGLKRKLYKQIMLEKPERIIQQAVSGMLPKNKLRDSMLKRLYVYHDDKHPYEAKLSHGEKN</sequence>
<evidence type="ECO:0000256" key="2">
    <source>
        <dbReference type="ARBA" id="ARBA00022980"/>
    </source>
</evidence>
<keyword evidence="2 4" id="KW-0689">Ribosomal protein</keyword>
<dbReference type="PANTHER" id="PTHR11545:SF2">
    <property type="entry name" value="LARGE RIBOSOMAL SUBUNIT PROTEIN UL13M"/>
    <property type="match status" value="1"/>
</dbReference>
<dbReference type="PIRSF" id="PIRSF002181">
    <property type="entry name" value="Ribosomal_L13"/>
    <property type="match status" value="1"/>
</dbReference>
<evidence type="ECO:0000313" key="6">
    <source>
        <dbReference type="Proteomes" id="UP000176228"/>
    </source>
</evidence>
<reference evidence="5 6" key="1">
    <citation type="journal article" date="2016" name="Nat. Commun.">
        <title>Thousands of microbial genomes shed light on interconnected biogeochemical processes in an aquifer system.</title>
        <authorList>
            <person name="Anantharaman K."/>
            <person name="Brown C.T."/>
            <person name="Hug L.A."/>
            <person name="Sharon I."/>
            <person name="Castelle C.J."/>
            <person name="Probst A.J."/>
            <person name="Thomas B.C."/>
            <person name="Singh A."/>
            <person name="Wilkins M.J."/>
            <person name="Karaoz U."/>
            <person name="Brodie E.L."/>
            <person name="Williams K.H."/>
            <person name="Hubbard S.S."/>
            <person name="Banfield J.F."/>
        </authorList>
    </citation>
    <scope>NUCLEOTIDE SEQUENCE [LARGE SCALE GENOMIC DNA]</scope>
</reference>
<comment type="similarity">
    <text evidence="1 4">Belongs to the universal ribosomal protein uL13 family.</text>
</comment>
<dbReference type="HAMAP" id="MF_01366">
    <property type="entry name" value="Ribosomal_uL13"/>
    <property type="match status" value="1"/>
</dbReference>
<evidence type="ECO:0000313" key="5">
    <source>
        <dbReference type="EMBL" id="OGG36158.1"/>
    </source>
</evidence>
<dbReference type="NCBIfam" id="TIGR01066">
    <property type="entry name" value="rplM_bact"/>
    <property type="match status" value="1"/>
</dbReference>
<dbReference type="EMBL" id="MFJU01000022">
    <property type="protein sequence ID" value="OGG36158.1"/>
    <property type="molecule type" value="Genomic_DNA"/>
</dbReference>
<protein>
    <recommendedName>
        <fullName evidence="4">Large ribosomal subunit protein uL13</fullName>
    </recommendedName>
</protein>
<dbReference type="AlphaFoldDB" id="A0A1F6BH03"/>
<dbReference type="GO" id="GO:0003729">
    <property type="term" value="F:mRNA binding"/>
    <property type="evidence" value="ECO:0007669"/>
    <property type="project" value="TreeGrafter"/>
</dbReference>
<proteinExistence type="inferred from homology"/>
<dbReference type="CDD" id="cd00392">
    <property type="entry name" value="Ribosomal_L13"/>
    <property type="match status" value="1"/>
</dbReference>
<dbReference type="InterPro" id="IPR036899">
    <property type="entry name" value="Ribosomal_uL13_sf"/>
</dbReference>
<dbReference type="Pfam" id="PF00572">
    <property type="entry name" value="Ribosomal_L13"/>
    <property type="match status" value="1"/>
</dbReference>
<organism evidence="5 6">
    <name type="scientific">Candidatus Gottesmanbacteria bacterium RIFCSPLOWO2_01_FULL_42_22</name>
    <dbReference type="NCBI Taxonomy" id="1798391"/>
    <lineage>
        <taxon>Bacteria</taxon>
        <taxon>Candidatus Gottesmaniibacteriota</taxon>
    </lineage>
</organism>
<comment type="subunit">
    <text evidence="4">Part of the 50S ribosomal subunit.</text>
</comment>
<accession>A0A1F6BH03</accession>
<name>A0A1F6BH03_9BACT</name>
<comment type="function">
    <text evidence="4">This protein is one of the early assembly proteins of the 50S ribosomal subunit, although it is not seen to bind rRNA by itself. It is important during the early stages of 50S assembly.</text>
</comment>
<comment type="caution">
    <text evidence="5">The sequence shown here is derived from an EMBL/GenBank/DDBJ whole genome shotgun (WGS) entry which is preliminary data.</text>
</comment>
<dbReference type="GO" id="GO:0017148">
    <property type="term" value="P:negative regulation of translation"/>
    <property type="evidence" value="ECO:0007669"/>
    <property type="project" value="TreeGrafter"/>
</dbReference>
<dbReference type="PANTHER" id="PTHR11545">
    <property type="entry name" value="RIBOSOMAL PROTEIN L13"/>
    <property type="match status" value="1"/>
</dbReference>
<dbReference type="GO" id="GO:0003735">
    <property type="term" value="F:structural constituent of ribosome"/>
    <property type="evidence" value="ECO:0007669"/>
    <property type="project" value="InterPro"/>
</dbReference>
<evidence type="ECO:0000256" key="1">
    <source>
        <dbReference type="ARBA" id="ARBA00006227"/>
    </source>
</evidence>
<dbReference type="STRING" id="1798391.A2968_05595"/>
<dbReference type="GO" id="GO:1990904">
    <property type="term" value="C:ribonucleoprotein complex"/>
    <property type="evidence" value="ECO:0007669"/>
    <property type="project" value="UniProtKB-KW"/>
</dbReference>
<dbReference type="SUPFAM" id="SSF52161">
    <property type="entry name" value="Ribosomal protein L13"/>
    <property type="match status" value="1"/>
</dbReference>
<dbReference type="InterPro" id="IPR005822">
    <property type="entry name" value="Ribosomal_uL13"/>
</dbReference>
<keyword evidence="3 4" id="KW-0687">Ribonucleoprotein</keyword>
<dbReference type="InterPro" id="IPR005823">
    <property type="entry name" value="Ribosomal_uL13_bac-type"/>
</dbReference>
<evidence type="ECO:0000256" key="3">
    <source>
        <dbReference type="ARBA" id="ARBA00023274"/>
    </source>
</evidence>
<dbReference type="Gene3D" id="3.90.1180.10">
    <property type="entry name" value="Ribosomal protein L13"/>
    <property type="match status" value="1"/>
</dbReference>
<gene>
    <name evidence="4" type="primary">rplM</name>
    <name evidence="5" type="ORF">A2968_05595</name>
</gene>
<evidence type="ECO:0000256" key="4">
    <source>
        <dbReference type="HAMAP-Rule" id="MF_01366"/>
    </source>
</evidence>
<dbReference type="GO" id="GO:0005840">
    <property type="term" value="C:ribosome"/>
    <property type="evidence" value="ECO:0007669"/>
    <property type="project" value="UniProtKB-KW"/>
</dbReference>
<dbReference type="GO" id="GO:0006412">
    <property type="term" value="P:translation"/>
    <property type="evidence" value="ECO:0007669"/>
    <property type="project" value="UniProtKB-UniRule"/>
</dbReference>
<dbReference type="Proteomes" id="UP000176228">
    <property type="component" value="Unassembled WGS sequence"/>
</dbReference>